<dbReference type="HOGENOM" id="CLU_012207_3_0_1"/>
<dbReference type="RefSeq" id="XP_003042289.1">
    <property type="nucleotide sequence ID" value="XM_003042243.1"/>
</dbReference>
<keyword evidence="1" id="KW-1133">Transmembrane helix</keyword>
<protein>
    <submittedName>
        <fullName evidence="2">Uncharacterized protein</fullName>
    </submittedName>
</protein>
<dbReference type="EMBL" id="GG698927">
    <property type="protein sequence ID" value="EEU36576.1"/>
    <property type="molecule type" value="Genomic_DNA"/>
</dbReference>
<feature type="transmembrane region" description="Helical" evidence="1">
    <location>
        <begin position="183"/>
        <end position="201"/>
    </location>
</feature>
<proteinExistence type="predicted"/>
<evidence type="ECO:0000313" key="3">
    <source>
        <dbReference type="Proteomes" id="UP000005206"/>
    </source>
</evidence>
<evidence type="ECO:0000256" key="1">
    <source>
        <dbReference type="SAM" id="Phobius"/>
    </source>
</evidence>
<dbReference type="OMA" id="NDNMRHE"/>
<dbReference type="KEGG" id="nhe:NECHADRAFT_86437"/>
<sequence length="726" mass="79375">MMKPSGLNCERENHDQTQLVTIYEEWAVVIALLTVGSSQTVVSIPPDQLLQPEKAGTGVSISRDKGLDESPSWPGHPRPVPSSIYASICRAAPYLPQLVIPVPFLVLAGLVTGLAYQPISSYGDGVLEGIALASTFWPFGFSAVLDASIRTIALFKAERGTKLSTLEVLLSSQALVSALKSPFVVRIFTFWTLILGFIWVISPAGGQAAYQTVRQTSLIETKIHDLMYSPAADIGLPFNRILWASSSNFGTQLGRIYAMFRAAISASNAIAQASNGSSPTFDAAIRGLGGADTAIAAARMDLWQNVRMPEITDLPGYNPKDPYRWLHVPTDRLVTYESLVGVPVRGIPQETPGNISFQLSTTYATLECSPWFNTTAWREKTPEALLIHRAVNSSITNEKRMGSNINGFQQIYMDTPSPLTGFNFSTKNHTSQGPITQGALVFGTRGNSTICDIGHIYVDVEIQCQREQRLGQMVCRSDKIRHSPAQPAPFPDNQMITKVNQTDPGAPAAGYFVAFLPWITSSYHSGNSSPLENYLADPARGIEGDAVALTDEYTRLPLKIFAQRLAMAMNTALRISYDMPSILAFTDLNITESTALTGMEPKYGSTTGSFTTSTAVYRVQYKWMGLYIASLVVMSVCAVANIVLRLIIRAPDFLTNVAALTRDSPYINVPSGGSTLDGEERSRLLRNRRLKIFDVHPERDVGHIAFADDMGQTTTKRFGVVDRVYT</sequence>
<keyword evidence="1" id="KW-0472">Membrane</keyword>
<dbReference type="GeneID" id="9669545"/>
<name>C7ZH46_FUSV7</name>
<dbReference type="AlphaFoldDB" id="C7ZH46"/>
<reference evidence="2 3" key="1">
    <citation type="journal article" date="2009" name="PLoS Genet.">
        <title>The genome of Nectria haematococca: contribution of supernumerary chromosomes to gene expansion.</title>
        <authorList>
            <person name="Coleman J.J."/>
            <person name="Rounsley S.D."/>
            <person name="Rodriguez-Carres M."/>
            <person name="Kuo A."/>
            <person name="Wasmann C.C."/>
            <person name="Grimwood J."/>
            <person name="Schmutz J."/>
            <person name="Taga M."/>
            <person name="White G.J."/>
            <person name="Zhou S."/>
            <person name="Schwartz D.C."/>
            <person name="Freitag M."/>
            <person name="Ma L.J."/>
            <person name="Danchin E.G."/>
            <person name="Henrissat B."/>
            <person name="Coutinho P.M."/>
            <person name="Nelson D.R."/>
            <person name="Straney D."/>
            <person name="Napoli C.A."/>
            <person name="Barker B.M."/>
            <person name="Gribskov M."/>
            <person name="Rep M."/>
            <person name="Kroken S."/>
            <person name="Molnar I."/>
            <person name="Rensing C."/>
            <person name="Kennell J.C."/>
            <person name="Zamora J."/>
            <person name="Farman M.L."/>
            <person name="Selker E.U."/>
            <person name="Salamov A."/>
            <person name="Shapiro H."/>
            <person name="Pangilinan J."/>
            <person name="Lindquist E."/>
            <person name="Lamers C."/>
            <person name="Grigoriev I.V."/>
            <person name="Geiser D.M."/>
            <person name="Covert S.F."/>
            <person name="Temporini E."/>
            <person name="Vanetten H.D."/>
        </authorList>
    </citation>
    <scope>NUCLEOTIDE SEQUENCE [LARGE SCALE GENOMIC DNA]</scope>
    <source>
        <strain evidence="3">ATCC MYA-4622 / CBS 123669 / FGSC 9596 / NRRL 45880 / 77-13-4</strain>
    </source>
</reference>
<feature type="transmembrane region" description="Helical" evidence="1">
    <location>
        <begin position="623"/>
        <end position="644"/>
    </location>
</feature>
<accession>C7ZH46</accession>
<gene>
    <name evidence="2" type="ORF">NECHADRAFT_86437</name>
</gene>
<dbReference type="InParanoid" id="C7ZH46"/>
<dbReference type="OrthoDB" id="3692311at2759"/>
<dbReference type="VEuPathDB" id="FungiDB:NECHADRAFT_86437"/>
<keyword evidence="3" id="KW-1185">Reference proteome</keyword>
<dbReference type="Proteomes" id="UP000005206">
    <property type="component" value="Chromosome 11"/>
</dbReference>
<dbReference type="eggNOG" id="ENOG502SQB1">
    <property type="taxonomic scope" value="Eukaryota"/>
</dbReference>
<feature type="transmembrane region" description="Helical" evidence="1">
    <location>
        <begin position="98"/>
        <end position="116"/>
    </location>
</feature>
<evidence type="ECO:0000313" key="2">
    <source>
        <dbReference type="EMBL" id="EEU36576.1"/>
    </source>
</evidence>
<keyword evidence="1" id="KW-0812">Transmembrane</keyword>
<organism evidence="2 3">
    <name type="scientific">Fusarium vanettenii (strain ATCC MYA-4622 / CBS 123669 / FGSC 9596 / NRRL 45880 / 77-13-4)</name>
    <name type="common">Fusarium solani subsp. pisi</name>
    <dbReference type="NCBI Taxonomy" id="660122"/>
    <lineage>
        <taxon>Eukaryota</taxon>
        <taxon>Fungi</taxon>
        <taxon>Dikarya</taxon>
        <taxon>Ascomycota</taxon>
        <taxon>Pezizomycotina</taxon>
        <taxon>Sordariomycetes</taxon>
        <taxon>Hypocreomycetidae</taxon>
        <taxon>Hypocreales</taxon>
        <taxon>Nectriaceae</taxon>
        <taxon>Fusarium</taxon>
        <taxon>Fusarium solani species complex</taxon>
        <taxon>Fusarium vanettenii</taxon>
    </lineage>
</organism>